<proteinExistence type="predicted"/>
<dbReference type="Proteomes" id="UP001055811">
    <property type="component" value="Linkage Group LG06"/>
</dbReference>
<keyword evidence="2" id="KW-1185">Reference proteome</keyword>
<reference evidence="1 2" key="2">
    <citation type="journal article" date="2022" name="Mol. Ecol. Resour.">
        <title>The genomes of chicory, endive, great burdock and yacon provide insights into Asteraceae paleo-polyploidization history and plant inulin production.</title>
        <authorList>
            <person name="Fan W."/>
            <person name="Wang S."/>
            <person name="Wang H."/>
            <person name="Wang A."/>
            <person name="Jiang F."/>
            <person name="Liu H."/>
            <person name="Zhao H."/>
            <person name="Xu D."/>
            <person name="Zhang Y."/>
        </authorList>
    </citation>
    <scope>NUCLEOTIDE SEQUENCE [LARGE SCALE GENOMIC DNA]</scope>
    <source>
        <strain evidence="2">cv. Punajuju</strain>
        <tissue evidence="1">Leaves</tissue>
    </source>
</reference>
<sequence>MREDTQFPFSIALQSSCSGIAYATGLNRGRRLKLSGEIERKILIIIFLKVDGDGVDGLRTCHRSQIDLEVGQHISQPSPSVSPTSLLISFTDEGTTDSLSSTVIA</sequence>
<accession>A0ACB9BQ78</accession>
<dbReference type="EMBL" id="CM042014">
    <property type="protein sequence ID" value="KAI3724059.1"/>
    <property type="molecule type" value="Genomic_DNA"/>
</dbReference>
<protein>
    <submittedName>
        <fullName evidence="1">Uncharacterized protein</fullName>
    </submittedName>
</protein>
<reference evidence="2" key="1">
    <citation type="journal article" date="2022" name="Mol. Ecol. Resour.">
        <title>The genomes of chicory, endive, great burdock and yacon provide insights into Asteraceae palaeo-polyploidization history and plant inulin production.</title>
        <authorList>
            <person name="Fan W."/>
            <person name="Wang S."/>
            <person name="Wang H."/>
            <person name="Wang A."/>
            <person name="Jiang F."/>
            <person name="Liu H."/>
            <person name="Zhao H."/>
            <person name="Xu D."/>
            <person name="Zhang Y."/>
        </authorList>
    </citation>
    <scope>NUCLEOTIDE SEQUENCE [LARGE SCALE GENOMIC DNA]</scope>
    <source>
        <strain evidence="2">cv. Punajuju</strain>
    </source>
</reference>
<evidence type="ECO:0000313" key="1">
    <source>
        <dbReference type="EMBL" id="KAI3724059.1"/>
    </source>
</evidence>
<comment type="caution">
    <text evidence="1">The sequence shown here is derived from an EMBL/GenBank/DDBJ whole genome shotgun (WGS) entry which is preliminary data.</text>
</comment>
<organism evidence="1 2">
    <name type="scientific">Cichorium intybus</name>
    <name type="common">Chicory</name>
    <dbReference type="NCBI Taxonomy" id="13427"/>
    <lineage>
        <taxon>Eukaryota</taxon>
        <taxon>Viridiplantae</taxon>
        <taxon>Streptophyta</taxon>
        <taxon>Embryophyta</taxon>
        <taxon>Tracheophyta</taxon>
        <taxon>Spermatophyta</taxon>
        <taxon>Magnoliopsida</taxon>
        <taxon>eudicotyledons</taxon>
        <taxon>Gunneridae</taxon>
        <taxon>Pentapetalae</taxon>
        <taxon>asterids</taxon>
        <taxon>campanulids</taxon>
        <taxon>Asterales</taxon>
        <taxon>Asteraceae</taxon>
        <taxon>Cichorioideae</taxon>
        <taxon>Cichorieae</taxon>
        <taxon>Cichoriinae</taxon>
        <taxon>Cichorium</taxon>
    </lineage>
</organism>
<evidence type="ECO:0000313" key="2">
    <source>
        <dbReference type="Proteomes" id="UP001055811"/>
    </source>
</evidence>
<gene>
    <name evidence="1" type="ORF">L2E82_35824</name>
</gene>
<name>A0ACB9BQ78_CICIN</name>